<dbReference type="AlphaFoldDB" id="A0A366XBB6"/>
<feature type="transmembrane region" description="Helical" evidence="5">
    <location>
        <begin position="109"/>
        <end position="129"/>
    </location>
</feature>
<gene>
    <name evidence="7" type="ORF">DS909_03220</name>
</gene>
<evidence type="ECO:0000256" key="4">
    <source>
        <dbReference type="ARBA" id="ARBA00023136"/>
    </source>
</evidence>
<evidence type="ECO:0000256" key="1">
    <source>
        <dbReference type="ARBA" id="ARBA00004127"/>
    </source>
</evidence>
<evidence type="ECO:0000256" key="2">
    <source>
        <dbReference type="ARBA" id="ARBA00022692"/>
    </source>
</evidence>
<proteinExistence type="predicted"/>
<accession>A0A366XBB6</accession>
<sequence>MSNEPPQAPKSLPLATRLALERTRIAYERTAMAWVRTATSFITFGFAIYKFFEIETRGIDVGPRVVGTQEFAIFLIVLGVATMLVGRLEHRRDLRALAKDYPGMPVSGTRLVSIAIGGIGVAAFVSVLLGM</sequence>
<comment type="subcellular location">
    <subcellularLocation>
        <location evidence="1">Endomembrane system</location>
        <topology evidence="1">Multi-pass membrane protein</topology>
    </subcellularLocation>
</comment>
<protein>
    <recommendedName>
        <fullName evidence="6">DUF202 domain-containing protein</fullName>
    </recommendedName>
</protein>
<dbReference type="OrthoDB" id="582337at2"/>
<dbReference type="EMBL" id="QOCE01000010">
    <property type="protein sequence ID" value="RBW60872.1"/>
    <property type="molecule type" value="Genomic_DNA"/>
</dbReference>
<name>A0A366XBB6_9RHOB</name>
<evidence type="ECO:0000259" key="6">
    <source>
        <dbReference type="Pfam" id="PF02656"/>
    </source>
</evidence>
<keyword evidence="3 5" id="KW-1133">Transmembrane helix</keyword>
<feature type="transmembrane region" description="Helical" evidence="5">
    <location>
        <begin position="71"/>
        <end position="88"/>
    </location>
</feature>
<evidence type="ECO:0000313" key="7">
    <source>
        <dbReference type="EMBL" id="RBW60872.1"/>
    </source>
</evidence>
<dbReference type="GO" id="GO:0012505">
    <property type="term" value="C:endomembrane system"/>
    <property type="evidence" value="ECO:0007669"/>
    <property type="project" value="UniProtKB-SubCell"/>
</dbReference>
<dbReference type="InterPro" id="IPR003807">
    <property type="entry name" value="DUF202"/>
</dbReference>
<dbReference type="RefSeq" id="WP_113822005.1">
    <property type="nucleotide sequence ID" value="NZ_QOCE01000010.1"/>
</dbReference>
<comment type="caution">
    <text evidence="7">The sequence shown here is derived from an EMBL/GenBank/DDBJ whole genome shotgun (WGS) entry which is preliminary data.</text>
</comment>
<keyword evidence="4 5" id="KW-0472">Membrane</keyword>
<dbReference type="Proteomes" id="UP000252706">
    <property type="component" value="Unassembled WGS sequence"/>
</dbReference>
<organism evidence="7 8">
    <name type="scientific">Phaeobacter gallaeciensis</name>
    <dbReference type="NCBI Taxonomy" id="60890"/>
    <lineage>
        <taxon>Bacteria</taxon>
        <taxon>Pseudomonadati</taxon>
        <taxon>Pseudomonadota</taxon>
        <taxon>Alphaproteobacteria</taxon>
        <taxon>Rhodobacterales</taxon>
        <taxon>Roseobacteraceae</taxon>
        <taxon>Phaeobacter</taxon>
    </lineage>
</organism>
<evidence type="ECO:0000256" key="5">
    <source>
        <dbReference type="SAM" id="Phobius"/>
    </source>
</evidence>
<reference evidence="7 8" key="1">
    <citation type="submission" date="2018-07" db="EMBL/GenBank/DDBJ databases">
        <title>Modular assembly of carbohydrate-degrading microbial communities in the ocean.</title>
        <authorList>
            <person name="Enke T.N."/>
            <person name="Datta M.S."/>
            <person name="Schwartzman J.A."/>
            <person name="Cermak N."/>
            <person name="Schmitz D.A."/>
            <person name="Barrere J."/>
            <person name="Cordero O.X."/>
        </authorList>
    </citation>
    <scope>NUCLEOTIDE SEQUENCE [LARGE SCALE GENOMIC DNA]</scope>
    <source>
        <strain evidence="7 8">C3M10</strain>
    </source>
</reference>
<dbReference type="Pfam" id="PF02656">
    <property type="entry name" value="DUF202"/>
    <property type="match status" value="1"/>
</dbReference>
<evidence type="ECO:0000313" key="8">
    <source>
        <dbReference type="Proteomes" id="UP000252706"/>
    </source>
</evidence>
<feature type="domain" description="DUF202" evidence="6">
    <location>
        <begin position="22"/>
        <end position="95"/>
    </location>
</feature>
<evidence type="ECO:0000256" key="3">
    <source>
        <dbReference type="ARBA" id="ARBA00022989"/>
    </source>
</evidence>
<feature type="transmembrane region" description="Helical" evidence="5">
    <location>
        <begin position="31"/>
        <end position="51"/>
    </location>
</feature>
<keyword evidence="2 5" id="KW-0812">Transmembrane</keyword>